<dbReference type="EC" id="3.6.-.-" evidence="6"/>
<feature type="binding site" evidence="6">
    <location>
        <position position="84"/>
    </location>
    <ligand>
        <name>(6S)-5-formyl-5,6,7,8-tetrahydrofolate</name>
        <dbReference type="ChEBI" id="CHEBI:57457"/>
    </ligand>
</feature>
<dbReference type="CDD" id="cd14858">
    <property type="entry name" value="TrmE_N"/>
    <property type="match status" value="1"/>
</dbReference>
<dbReference type="Gene3D" id="3.30.1360.120">
    <property type="entry name" value="Probable tRNA modification gtpase trme, domain 1"/>
    <property type="match status" value="1"/>
</dbReference>
<organism evidence="9 10">
    <name type="scientific">Roseibacillus ishigakijimensis</name>
    <dbReference type="NCBI Taxonomy" id="454146"/>
    <lineage>
        <taxon>Bacteria</taxon>
        <taxon>Pseudomonadati</taxon>
        <taxon>Verrucomicrobiota</taxon>
        <taxon>Verrucomicrobiia</taxon>
        <taxon>Verrucomicrobiales</taxon>
        <taxon>Verrucomicrobiaceae</taxon>
        <taxon>Roseibacillus</taxon>
    </lineage>
</organism>
<dbReference type="Pfam" id="PF10396">
    <property type="entry name" value="TrmE_N"/>
    <property type="match status" value="1"/>
</dbReference>
<dbReference type="PANTHER" id="PTHR42714">
    <property type="entry name" value="TRNA MODIFICATION GTPASE GTPBP3"/>
    <property type="match status" value="1"/>
</dbReference>
<dbReference type="NCBIfam" id="TIGR00231">
    <property type="entry name" value="small_GTP"/>
    <property type="match status" value="1"/>
</dbReference>
<dbReference type="PRINTS" id="PR00326">
    <property type="entry name" value="GTP1OBG"/>
</dbReference>
<gene>
    <name evidence="6 9" type="primary">mnmE</name>
    <name evidence="6" type="synonym">trmE</name>
    <name evidence="9" type="ORF">JIN78_10370</name>
</gene>
<dbReference type="CDD" id="cd04164">
    <property type="entry name" value="trmE"/>
    <property type="match status" value="1"/>
</dbReference>
<dbReference type="GO" id="GO:0005525">
    <property type="term" value="F:GTP binding"/>
    <property type="evidence" value="ECO:0007669"/>
    <property type="project" value="UniProtKB-UniRule"/>
</dbReference>
<comment type="caution">
    <text evidence="9">The sequence shown here is derived from an EMBL/GenBank/DDBJ whole genome shotgun (WGS) entry which is preliminary data.</text>
</comment>
<dbReference type="Pfam" id="PF12631">
    <property type="entry name" value="MnmE_helical"/>
    <property type="match status" value="1"/>
</dbReference>
<dbReference type="GO" id="GO:0030488">
    <property type="term" value="P:tRNA methylation"/>
    <property type="evidence" value="ECO:0007669"/>
    <property type="project" value="TreeGrafter"/>
</dbReference>
<feature type="binding site" evidence="6">
    <location>
        <begin position="229"/>
        <end position="234"/>
    </location>
    <ligand>
        <name>GTP</name>
        <dbReference type="ChEBI" id="CHEBI:37565"/>
    </ligand>
</feature>
<feature type="binding site" evidence="6">
    <location>
        <position position="123"/>
    </location>
    <ligand>
        <name>(6S)-5-formyl-5,6,7,8-tetrahydrofolate</name>
        <dbReference type="ChEBI" id="CHEBI:57457"/>
    </ligand>
</feature>
<dbReference type="InterPro" id="IPR025867">
    <property type="entry name" value="MnmE_helical"/>
</dbReference>
<keyword evidence="3 6" id="KW-0547">Nucleotide-binding</keyword>
<keyword evidence="6" id="KW-0460">Magnesium</keyword>
<dbReference type="SUPFAM" id="SSF52540">
    <property type="entry name" value="P-loop containing nucleoside triphosphate hydrolases"/>
    <property type="match status" value="1"/>
</dbReference>
<dbReference type="InterPro" id="IPR027368">
    <property type="entry name" value="MnmE_dom2"/>
</dbReference>
<evidence type="ECO:0000313" key="10">
    <source>
        <dbReference type="Proteomes" id="UP000604083"/>
    </source>
</evidence>
<dbReference type="Gene3D" id="1.20.120.430">
    <property type="entry name" value="tRNA modification GTPase MnmE domain 2"/>
    <property type="match status" value="1"/>
</dbReference>
<reference evidence="9" key="1">
    <citation type="submission" date="2021-01" db="EMBL/GenBank/DDBJ databases">
        <title>Modified the classification status of verrucomicrobia.</title>
        <authorList>
            <person name="Feng X."/>
        </authorList>
    </citation>
    <scope>NUCLEOTIDE SEQUENCE</scope>
    <source>
        <strain evidence="9">KCTC 12986</strain>
    </source>
</reference>
<evidence type="ECO:0000313" key="9">
    <source>
        <dbReference type="EMBL" id="MBK1834464.1"/>
    </source>
</evidence>
<feature type="binding site" evidence="6">
    <location>
        <begin position="248"/>
        <end position="254"/>
    </location>
    <ligand>
        <name>GTP</name>
        <dbReference type="ChEBI" id="CHEBI:37565"/>
    </ligand>
</feature>
<dbReference type="NCBIfam" id="NF003661">
    <property type="entry name" value="PRK05291.1-3"/>
    <property type="match status" value="1"/>
</dbReference>
<feature type="binding site" evidence="6">
    <location>
        <position position="254"/>
    </location>
    <ligand>
        <name>Mg(2+)</name>
        <dbReference type="ChEBI" id="CHEBI:18420"/>
    </ligand>
</feature>
<evidence type="ECO:0000256" key="1">
    <source>
        <dbReference type="ARBA" id="ARBA00011043"/>
    </source>
</evidence>
<comment type="subcellular location">
    <subcellularLocation>
        <location evidence="6">Cytoplasm</location>
    </subcellularLocation>
</comment>
<dbReference type="InterPro" id="IPR031168">
    <property type="entry name" value="G_TrmE"/>
</dbReference>
<comment type="similarity">
    <text evidence="1 6 7">Belongs to the TRAFAC class TrmE-Era-EngA-EngB-Septin-like GTPase superfamily. TrmE GTPase family.</text>
</comment>
<dbReference type="InterPro" id="IPR018948">
    <property type="entry name" value="GTP-bd_TrmE_N"/>
</dbReference>
<dbReference type="GO" id="GO:0003924">
    <property type="term" value="F:GTPase activity"/>
    <property type="evidence" value="ECO:0007669"/>
    <property type="project" value="UniProtKB-UniRule"/>
</dbReference>
<dbReference type="EMBL" id="JAENIO010000024">
    <property type="protein sequence ID" value="MBK1834464.1"/>
    <property type="molecule type" value="Genomic_DNA"/>
</dbReference>
<dbReference type="Proteomes" id="UP000604083">
    <property type="component" value="Unassembled WGS sequence"/>
</dbReference>
<dbReference type="PANTHER" id="PTHR42714:SF2">
    <property type="entry name" value="TRNA MODIFICATION GTPASE GTPBP3, MITOCHONDRIAL"/>
    <property type="match status" value="1"/>
</dbReference>
<name>A0A934RN56_9BACT</name>
<keyword evidence="6" id="KW-0963">Cytoplasm</keyword>
<keyword evidence="6" id="KW-0479">Metal-binding</keyword>
<evidence type="ECO:0000256" key="3">
    <source>
        <dbReference type="ARBA" id="ARBA00022741"/>
    </source>
</evidence>
<dbReference type="Pfam" id="PF01926">
    <property type="entry name" value="MMR_HSR1"/>
    <property type="match status" value="1"/>
</dbReference>
<feature type="binding site" evidence="6">
    <location>
        <begin position="273"/>
        <end position="276"/>
    </location>
    <ligand>
        <name>GTP</name>
        <dbReference type="ChEBI" id="CHEBI:37565"/>
    </ligand>
</feature>
<dbReference type="Gene3D" id="3.40.50.300">
    <property type="entry name" value="P-loop containing nucleotide triphosphate hydrolases"/>
    <property type="match status" value="1"/>
</dbReference>
<sequence>MSSNDVIAAIASPPGVGAVSLLRLSGPGVFQVAEKALARFQAGAVRPRYTFRDDVVDAGGQSIDDVLVVCYRGPRSYTGEDVVEISGHGGIHVTRLVLERCLECGARLAEAGEFSLRAFLNSKLDLTQAEAVMDLISAQTDLAAKAAREQLSGNLGAAVGEVREEIISLVAHVEAYIDFPEEDISPETGAALEKSFANLQESIASLLGTAKRGRLLREGARVAIVGAPNAGKSSLLNALLGFDRAIVSAEAGTTRDTVEEVLDFNGFPVRLIDTAGLREEGSDIEKQGMARARQRMEDADLIVELVDATEPPARRHAEAALLVLNKVDRGEHPDWAGEPALRISALQGDGLEELRAAVAGHLGGAGENSGSALLSINARHQDCLRRAEELLAEARAMLAGGEEPEFVSLPLREALQAVGEIAGRIDTEEILGSIFSQFCIGK</sequence>
<evidence type="ECO:0000256" key="4">
    <source>
        <dbReference type="ARBA" id="ARBA00022958"/>
    </source>
</evidence>
<dbReference type="InterPro" id="IPR004520">
    <property type="entry name" value="GTPase_MnmE"/>
</dbReference>
<evidence type="ECO:0000256" key="5">
    <source>
        <dbReference type="ARBA" id="ARBA00023134"/>
    </source>
</evidence>
<keyword evidence="6" id="KW-0378">Hydrolase</keyword>
<dbReference type="GO" id="GO:0002098">
    <property type="term" value="P:tRNA wobble uridine modification"/>
    <property type="evidence" value="ECO:0007669"/>
    <property type="project" value="TreeGrafter"/>
</dbReference>
<dbReference type="NCBIfam" id="TIGR00450">
    <property type="entry name" value="mnmE_trmE_thdF"/>
    <property type="match status" value="1"/>
</dbReference>
<comment type="subunit">
    <text evidence="6">Homodimer. Heterotetramer of two MnmE and two MnmG subunits.</text>
</comment>
<evidence type="ECO:0000256" key="7">
    <source>
        <dbReference type="RuleBase" id="RU003313"/>
    </source>
</evidence>
<dbReference type="PROSITE" id="PS51709">
    <property type="entry name" value="G_TRME"/>
    <property type="match status" value="1"/>
</dbReference>
<proteinExistence type="inferred from homology"/>
<dbReference type="InterPro" id="IPR005225">
    <property type="entry name" value="Small_GTP-bd"/>
</dbReference>
<dbReference type="InterPro" id="IPR006073">
    <property type="entry name" value="GTP-bd"/>
</dbReference>
<dbReference type="SUPFAM" id="SSF116878">
    <property type="entry name" value="TrmE connector domain"/>
    <property type="match status" value="1"/>
</dbReference>
<dbReference type="HAMAP" id="MF_00379">
    <property type="entry name" value="GTPase_MnmE"/>
    <property type="match status" value="1"/>
</dbReference>
<comment type="cofactor">
    <cofactor evidence="6">
        <name>K(+)</name>
        <dbReference type="ChEBI" id="CHEBI:29103"/>
    </cofactor>
    <text evidence="6">Binds 1 potassium ion per subunit.</text>
</comment>
<keyword evidence="10" id="KW-1185">Reference proteome</keyword>
<evidence type="ECO:0000259" key="8">
    <source>
        <dbReference type="PROSITE" id="PS51709"/>
    </source>
</evidence>
<dbReference type="InterPro" id="IPR027266">
    <property type="entry name" value="TrmE/GcvT-like"/>
</dbReference>
<dbReference type="AlphaFoldDB" id="A0A934RN56"/>
<feature type="domain" description="TrmE-type G" evidence="8">
    <location>
        <begin position="219"/>
        <end position="363"/>
    </location>
</feature>
<dbReference type="GO" id="GO:0005829">
    <property type="term" value="C:cytosol"/>
    <property type="evidence" value="ECO:0007669"/>
    <property type="project" value="TreeGrafter"/>
</dbReference>
<protein>
    <recommendedName>
        <fullName evidence="6">tRNA modification GTPase MnmE</fullName>
        <ecNumber evidence="6">3.6.-.-</ecNumber>
    </recommendedName>
</protein>
<dbReference type="GO" id="GO:0046872">
    <property type="term" value="F:metal ion binding"/>
    <property type="evidence" value="ECO:0007669"/>
    <property type="project" value="UniProtKB-KW"/>
</dbReference>
<feature type="binding site" evidence="6">
    <location>
        <position position="233"/>
    </location>
    <ligand>
        <name>Mg(2+)</name>
        <dbReference type="ChEBI" id="CHEBI:18420"/>
    </ligand>
</feature>
<keyword evidence="5 6" id="KW-0342">GTP-binding</keyword>
<keyword evidence="2 6" id="KW-0819">tRNA processing</keyword>
<comment type="caution">
    <text evidence="6">Lacks conserved residue(s) required for the propagation of feature annotation.</text>
</comment>
<accession>A0A934RN56</accession>
<feature type="binding site" evidence="6">
    <location>
        <position position="442"/>
    </location>
    <ligand>
        <name>(6S)-5-formyl-5,6,7,8-tetrahydrofolate</name>
        <dbReference type="ChEBI" id="CHEBI:57457"/>
    </ligand>
</feature>
<keyword evidence="4 6" id="KW-0630">Potassium</keyword>
<evidence type="ECO:0000256" key="2">
    <source>
        <dbReference type="ARBA" id="ARBA00022694"/>
    </source>
</evidence>
<feature type="binding site" evidence="6">
    <location>
        <position position="23"/>
    </location>
    <ligand>
        <name>(6S)-5-formyl-5,6,7,8-tetrahydrofolate</name>
        <dbReference type="ChEBI" id="CHEBI:57457"/>
    </ligand>
</feature>
<dbReference type="InterPro" id="IPR027417">
    <property type="entry name" value="P-loop_NTPase"/>
</dbReference>
<dbReference type="RefSeq" id="WP_200391900.1">
    <property type="nucleotide sequence ID" value="NZ_JAENIO010000024.1"/>
</dbReference>
<comment type="function">
    <text evidence="6">Exhibits a very high intrinsic GTPase hydrolysis rate. Involved in the addition of a carboxymethylaminomethyl (cmnm) group at the wobble position (U34) of certain tRNAs, forming tRNA-cmnm(5)s(2)U34.</text>
</comment>
<evidence type="ECO:0000256" key="6">
    <source>
        <dbReference type="HAMAP-Rule" id="MF_00379"/>
    </source>
</evidence>